<dbReference type="Proteomes" id="UP001651158">
    <property type="component" value="Unassembled WGS sequence"/>
</dbReference>
<organism evidence="2 3">
    <name type="scientific">Taenia crassiceps</name>
    <dbReference type="NCBI Taxonomy" id="6207"/>
    <lineage>
        <taxon>Eukaryota</taxon>
        <taxon>Metazoa</taxon>
        <taxon>Spiralia</taxon>
        <taxon>Lophotrochozoa</taxon>
        <taxon>Platyhelminthes</taxon>
        <taxon>Cestoda</taxon>
        <taxon>Eucestoda</taxon>
        <taxon>Cyclophyllidea</taxon>
        <taxon>Taeniidae</taxon>
        <taxon>Taenia</taxon>
    </lineage>
</organism>
<feature type="region of interest" description="Disordered" evidence="1">
    <location>
        <begin position="32"/>
        <end position="51"/>
    </location>
</feature>
<reference evidence="2 3" key="1">
    <citation type="journal article" date="2022" name="Front. Cell. Infect. Microbiol.">
        <title>The Genomes of Two Strains of Taenia crassiceps the Animal Model for the Study of Human Cysticercosis.</title>
        <authorList>
            <person name="Bobes R.J."/>
            <person name="Estrada K."/>
            <person name="Rios-Valencia D.G."/>
            <person name="Calderon-Gallegos A."/>
            <person name="de la Torre P."/>
            <person name="Carrero J.C."/>
            <person name="Sanchez-Flores A."/>
            <person name="Laclette J.P."/>
        </authorList>
    </citation>
    <scope>NUCLEOTIDE SEQUENCE [LARGE SCALE GENOMIC DNA]</scope>
    <source>
        <strain evidence="2">WFUcys</strain>
    </source>
</reference>
<name>A0ABR4QJQ3_9CEST</name>
<accession>A0ABR4QJQ3</accession>
<proteinExistence type="predicted"/>
<dbReference type="EMBL" id="JAKROA010000002">
    <property type="protein sequence ID" value="KAL5109689.1"/>
    <property type="molecule type" value="Genomic_DNA"/>
</dbReference>
<protein>
    <submittedName>
        <fullName evidence="2">Uncharacterized protein</fullName>
    </submittedName>
</protein>
<evidence type="ECO:0000256" key="1">
    <source>
        <dbReference type="SAM" id="MobiDB-lite"/>
    </source>
</evidence>
<sequence length="132" mass="14531">MMSPKVAQLDAQVCMNQSQSNGSNNVMMKTEDEMRSPYPTELKLTPQPAISSPHTLFRNRKTRTDFLLTGMLCYNTKTTENPSLSTSPLRYAASSDVSSMCLTFDFVGSFIALELTVLEVAKSKILAVPLGD</sequence>
<gene>
    <name evidence="2" type="ORF">TcWFU_000440</name>
</gene>
<evidence type="ECO:0000313" key="2">
    <source>
        <dbReference type="EMBL" id="KAL5109689.1"/>
    </source>
</evidence>
<keyword evidence="3" id="KW-1185">Reference proteome</keyword>
<evidence type="ECO:0000313" key="3">
    <source>
        <dbReference type="Proteomes" id="UP001651158"/>
    </source>
</evidence>
<comment type="caution">
    <text evidence="2">The sequence shown here is derived from an EMBL/GenBank/DDBJ whole genome shotgun (WGS) entry which is preliminary data.</text>
</comment>